<dbReference type="Gene3D" id="2.60.120.620">
    <property type="entry name" value="q2cbj1_9rhob like domain"/>
    <property type="match status" value="1"/>
</dbReference>
<dbReference type="GO" id="GO:0005506">
    <property type="term" value="F:iron ion binding"/>
    <property type="evidence" value="ECO:0007669"/>
    <property type="project" value="UniProtKB-ARBA"/>
</dbReference>
<evidence type="ECO:0000313" key="3">
    <source>
        <dbReference type="Proteomes" id="UP000262621"/>
    </source>
</evidence>
<evidence type="ECO:0000313" key="2">
    <source>
        <dbReference type="EMBL" id="RFS40947.1"/>
    </source>
</evidence>
<dbReference type="EMBL" id="QVFU01000096">
    <property type="protein sequence ID" value="RFS40947.1"/>
    <property type="molecule type" value="Genomic_DNA"/>
</dbReference>
<keyword evidence="2" id="KW-0560">Oxidoreductase</keyword>
<accession>A0A372FQJ4</accession>
<feature type="region of interest" description="Disordered" evidence="1">
    <location>
        <begin position="242"/>
        <end position="268"/>
    </location>
</feature>
<reference evidence="2 3" key="1">
    <citation type="submission" date="2018-08" db="EMBL/GenBank/DDBJ databases">
        <title>Verrucosispora craniellae sp. nov., isolated from a marine sponge in the South China Sea.</title>
        <authorList>
            <person name="Li L."/>
            <person name="Lin H.W."/>
        </authorList>
    </citation>
    <scope>NUCLEOTIDE SEQUENCE [LARGE SCALE GENOMIC DNA]</scope>
    <source>
        <strain evidence="2 3">LHW63014</strain>
    </source>
</reference>
<dbReference type="RefSeq" id="WP_117231302.1">
    <property type="nucleotide sequence ID" value="NZ_CP061725.1"/>
</dbReference>
<dbReference type="GO" id="GO:0016706">
    <property type="term" value="F:2-oxoglutarate-dependent dioxygenase activity"/>
    <property type="evidence" value="ECO:0007669"/>
    <property type="project" value="UniProtKB-ARBA"/>
</dbReference>
<keyword evidence="2" id="KW-0223">Dioxygenase</keyword>
<evidence type="ECO:0000256" key="1">
    <source>
        <dbReference type="SAM" id="MobiDB-lite"/>
    </source>
</evidence>
<organism evidence="2 3">
    <name type="scientific">Micromonospora craniellae</name>
    <dbReference type="NCBI Taxonomy" id="2294034"/>
    <lineage>
        <taxon>Bacteria</taxon>
        <taxon>Bacillati</taxon>
        <taxon>Actinomycetota</taxon>
        <taxon>Actinomycetes</taxon>
        <taxon>Micromonosporales</taxon>
        <taxon>Micromonosporaceae</taxon>
        <taxon>Micromonospora</taxon>
    </lineage>
</organism>
<proteinExistence type="predicted"/>
<dbReference type="SUPFAM" id="SSF51197">
    <property type="entry name" value="Clavaminate synthase-like"/>
    <property type="match status" value="1"/>
</dbReference>
<dbReference type="InterPro" id="IPR008775">
    <property type="entry name" value="Phytyl_CoA_dOase-like"/>
</dbReference>
<dbReference type="OrthoDB" id="9791262at2"/>
<dbReference type="SMR" id="A0A372FQJ4"/>
<dbReference type="AlphaFoldDB" id="A0A372FQJ4"/>
<dbReference type="Proteomes" id="UP000262621">
    <property type="component" value="Unassembled WGS sequence"/>
</dbReference>
<gene>
    <name evidence="2" type="ORF">D0Q02_30165</name>
</gene>
<name>A0A372FQJ4_9ACTN</name>
<keyword evidence="3" id="KW-1185">Reference proteome</keyword>
<sequence>MLSYESIDLYREDGFLFADPLTEKETDLLREQADREFLRDSPGRMLEKDGFTVRGVHGSHVVNSTFARLVRHPKIVTPATQLLGGPVYVHQFKINAKKALTGDVWPWHQDYIFWNLGDGMRRPDVVNVAVLLDEATDLNGPLLVLPGSHKCGSLEVARRTTVGGDGAWRSDISADLVYAIDAPLLSELTETTKVTAIKGPPGSILLFDPLLVHASGVNMAPYDRRMILVTYNRVDNPLGEVPSPRPDFLAARDNTPVRPLDPGADLFA</sequence>
<dbReference type="PANTHER" id="PTHR20883">
    <property type="entry name" value="PHYTANOYL-COA DIOXYGENASE DOMAIN CONTAINING 1"/>
    <property type="match status" value="1"/>
</dbReference>
<comment type="caution">
    <text evidence="2">The sequence shown here is derived from an EMBL/GenBank/DDBJ whole genome shotgun (WGS) entry which is preliminary data.</text>
</comment>
<dbReference type="Pfam" id="PF05721">
    <property type="entry name" value="PhyH"/>
    <property type="match status" value="1"/>
</dbReference>
<dbReference type="PANTHER" id="PTHR20883:SF48">
    <property type="entry name" value="ECTOINE DIOXYGENASE"/>
    <property type="match status" value="1"/>
</dbReference>
<protein>
    <submittedName>
        <fullName evidence="2">Phytanoyl-CoA dioxygenase</fullName>
    </submittedName>
</protein>